<dbReference type="RefSeq" id="WP_145190426.1">
    <property type="nucleotide sequence ID" value="NZ_CP036266.1"/>
</dbReference>
<evidence type="ECO:0000313" key="2">
    <source>
        <dbReference type="EMBL" id="QDT23269.1"/>
    </source>
</evidence>
<dbReference type="Pfam" id="PF11580">
    <property type="entry name" value="DUF3239"/>
    <property type="match status" value="1"/>
</dbReference>
<dbReference type="InterPro" id="IPR023124">
    <property type="entry name" value="DUF3239_dom_sf"/>
</dbReference>
<evidence type="ECO:0000313" key="3">
    <source>
        <dbReference type="Proteomes" id="UP000320421"/>
    </source>
</evidence>
<dbReference type="Gene3D" id="2.40.410.10">
    <property type="entry name" value="putative membrane protein from Corynebacterium diphtheriae superfamily"/>
    <property type="match status" value="1"/>
</dbReference>
<keyword evidence="1" id="KW-0812">Transmembrane</keyword>
<accession>A0A517PV88</accession>
<dbReference type="AlphaFoldDB" id="A0A517PV88"/>
<sequence length="184" mass="19896">MIKVNYKVLLRCYPGEVIFYVVGVIVGLALMTVHAALGGAIAGVSVIACIMNLNSWKGHFAQGALLPAIVVNPDKGLIAVVANMDAQGGRPYPVVKIVKRPIKSATGAPFKKGSRLATIATFHNSNIVSNKRWTDFNPIAVNCATASRKTIKRAINAIDEEEWELLLKVVKKLDQPYKAGIYPL</sequence>
<name>A0A517PV88_9PLAN</name>
<reference evidence="2 3" key="1">
    <citation type="submission" date="2019-02" db="EMBL/GenBank/DDBJ databases">
        <title>Deep-cultivation of Planctomycetes and their phenomic and genomic characterization uncovers novel biology.</title>
        <authorList>
            <person name="Wiegand S."/>
            <person name="Jogler M."/>
            <person name="Boedeker C."/>
            <person name="Pinto D."/>
            <person name="Vollmers J."/>
            <person name="Rivas-Marin E."/>
            <person name="Kohn T."/>
            <person name="Peeters S.H."/>
            <person name="Heuer A."/>
            <person name="Rast P."/>
            <person name="Oberbeckmann S."/>
            <person name="Bunk B."/>
            <person name="Jeske O."/>
            <person name="Meyerdierks A."/>
            <person name="Storesund J.E."/>
            <person name="Kallscheuer N."/>
            <person name="Luecker S."/>
            <person name="Lage O.M."/>
            <person name="Pohl T."/>
            <person name="Merkel B.J."/>
            <person name="Hornburger P."/>
            <person name="Mueller R.-W."/>
            <person name="Bruemmer F."/>
            <person name="Labrenz M."/>
            <person name="Spormann A.M."/>
            <person name="Op den Camp H."/>
            <person name="Overmann J."/>
            <person name="Amann R."/>
            <person name="Jetten M.S.M."/>
            <person name="Mascher T."/>
            <person name="Medema M.H."/>
            <person name="Devos D.P."/>
            <person name="Kaster A.-K."/>
            <person name="Ovreas L."/>
            <person name="Rohde M."/>
            <person name="Galperin M.Y."/>
            <person name="Jogler C."/>
        </authorList>
    </citation>
    <scope>NUCLEOTIDE SEQUENCE [LARGE SCALE GENOMIC DNA]</scope>
    <source>
        <strain evidence="2 3">HG66A1</strain>
    </source>
</reference>
<evidence type="ECO:0008006" key="4">
    <source>
        <dbReference type="Google" id="ProtNLM"/>
    </source>
</evidence>
<protein>
    <recommendedName>
        <fullName evidence="4">DUF3239 domain-containing protein</fullName>
    </recommendedName>
</protein>
<evidence type="ECO:0000256" key="1">
    <source>
        <dbReference type="SAM" id="Phobius"/>
    </source>
</evidence>
<dbReference type="InterPro" id="IPR021632">
    <property type="entry name" value="DUF3239"/>
</dbReference>
<keyword evidence="1" id="KW-0472">Membrane</keyword>
<keyword evidence="1" id="KW-1133">Transmembrane helix</keyword>
<dbReference type="EMBL" id="CP036266">
    <property type="protein sequence ID" value="QDT23269.1"/>
    <property type="molecule type" value="Genomic_DNA"/>
</dbReference>
<proteinExistence type="predicted"/>
<gene>
    <name evidence="2" type="ORF">HG66A1_50860</name>
</gene>
<feature type="transmembrane region" description="Helical" evidence="1">
    <location>
        <begin position="17"/>
        <end position="50"/>
    </location>
</feature>
<organism evidence="2 3">
    <name type="scientific">Gimesia chilikensis</name>
    <dbReference type="NCBI Taxonomy" id="2605989"/>
    <lineage>
        <taxon>Bacteria</taxon>
        <taxon>Pseudomonadati</taxon>
        <taxon>Planctomycetota</taxon>
        <taxon>Planctomycetia</taxon>
        <taxon>Planctomycetales</taxon>
        <taxon>Planctomycetaceae</taxon>
        <taxon>Gimesia</taxon>
    </lineage>
</organism>
<dbReference type="OrthoDB" id="4827574at2"/>
<dbReference type="Proteomes" id="UP000320421">
    <property type="component" value="Chromosome"/>
</dbReference>
<keyword evidence="3" id="KW-1185">Reference proteome</keyword>